<comment type="similarity">
    <text evidence="2">Belongs to the peroxidase family. Ascorbate peroxidase subfamily.</text>
</comment>
<evidence type="ECO:0000256" key="6">
    <source>
        <dbReference type="ARBA" id="ARBA00023004"/>
    </source>
</evidence>
<sequence>MNSHCMSLQMERAVRSCSRWFCCFCSISTGVFGSIDVLCNRVVLLLLLRLSTVALWFQVSYAQQPGGVVVGYYQNNGLCNADVEGIVTGIVSQATQADPTMPAGLLRLMFHDCWVEGCDGSILLDPSASNPNPEKTANPSATLRGFNVIDQAKSALEAVCPQTVSCADIVALAARDAVTGLNSGGLELDMPTGRLDGLVSSAAEATALIVSPQSTAQQLIQQFEQRGFSQDEMITLSGAHTIGQAHCNQVIGRLYNFPGSANGVDPTLDPTYAAQLQAQCPANNPDPSSGVDLDPITPFVMDNNYYRNGVSNRAVLASDTAIFQNFQTQFTSNLNSNDEPLWEQEFGDALVHLASLDLKSGNNGEIRVNCRMLNASNK</sequence>
<dbReference type="SUPFAM" id="SSF48113">
    <property type="entry name" value="Heme-dependent peroxidases"/>
    <property type="match status" value="1"/>
</dbReference>
<dbReference type="Gene3D" id="1.10.520.10">
    <property type="match status" value="1"/>
</dbReference>
<keyword evidence="8" id="KW-0106">Calcium</keyword>
<comment type="similarity">
    <text evidence="8">Belongs to the peroxidase family. Classical plant (class III) peroxidase subfamily.</text>
</comment>
<keyword evidence="3 8" id="KW-0575">Peroxidase</keyword>
<proteinExistence type="inferred from homology"/>
<gene>
    <name evidence="10" type="ORF">CSSPTR1EN2_LOCUS7484</name>
</gene>
<dbReference type="InterPro" id="IPR033905">
    <property type="entry name" value="Secretory_peroxidase"/>
</dbReference>
<dbReference type="InterPro" id="IPR019793">
    <property type="entry name" value="Peroxidases_heam-ligand_BS"/>
</dbReference>
<evidence type="ECO:0000256" key="7">
    <source>
        <dbReference type="ARBA" id="ARBA00023157"/>
    </source>
</evidence>
<reference evidence="10" key="1">
    <citation type="submission" date="2024-02" db="EMBL/GenBank/DDBJ databases">
        <authorList>
            <consortium name="ELIXIR-Norway"/>
            <consortium name="Elixir Norway"/>
        </authorList>
    </citation>
    <scope>NUCLEOTIDE SEQUENCE</scope>
</reference>
<evidence type="ECO:0000313" key="11">
    <source>
        <dbReference type="Proteomes" id="UP001497512"/>
    </source>
</evidence>
<dbReference type="Proteomes" id="UP001497512">
    <property type="component" value="Chromosome 14"/>
</dbReference>
<dbReference type="PRINTS" id="PR00461">
    <property type="entry name" value="PLPEROXIDASE"/>
</dbReference>
<evidence type="ECO:0000256" key="5">
    <source>
        <dbReference type="ARBA" id="ARBA00022723"/>
    </source>
</evidence>
<evidence type="ECO:0000256" key="2">
    <source>
        <dbReference type="ARBA" id="ARBA00006873"/>
    </source>
</evidence>
<dbReference type="EC" id="1.11.1.7" evidence="8"/>
<accession>A0ABP0TU52</accession>
<name>A0ABP0TU52_9BRYO</name>
<comment type="function">
    <text evidence="8">Removal of H(2)O(2), oxidation of toxic reductants, biosynthesis and degradation of lignin, suberization, auxin catabolism, response to environmental stresses such as wounding, pathogen attack and oxidative stress.</text>
</comment>
<dbReference type="PRINTS" id="PR00458">
    <property type="entry name" value="PEROXIDASE"/>
</dbReference>
<comment type="cofactor">
    <cofactor evidence="8">
        <name>heme b</name>
        <dbReference type="ChEBI" id="CHEBI:60344"/>
    </cofactor>
    <text evidence="8">Binds 1 heme b (iron(II)-protoporphyrin IX) group per subunit.</text>
</comment>
<evidence type="ECO:0000256" key="4">
    <source>
        <dbReference type="ARBA" id="ARBA00022617"/>
    </source>
</evidence>
<evidence type="ECO:0000256" key="8">
    <source>
        <dbReference type="RuleBase" id="RU362060"/>
    </source>
</evidence>
<comment type="catalytic activity">
    <reaction evidence="1 8">
        <text>2 a phenolic donor + H2O2 = 2 a phenolic radical donor + 2 H2O</text>
        <dbReference type="Rhea" id="RHEA:56136"/>
        <dbReference type="ChEBI" id="CHEBI:15377"/>
        <dbReference type="ChEBI" id="CHEBI:16240"/>
        <dbReference type="ChEBI" id="CHEBI:139520"/>
        <dbReference type="ChEBI" id="CHEBI:139521"/>
        <dbReference type="EC" id="1.11.1.7"/>
    </reaction>
</comment>
<evidence type="ECO:0000259" key="9">
    <source>
        <dbReference type="PROSITE" id="PS50873"/>
    </source>
</evidence>
<keyword evidence="6 8" id="KW-0408">Iron</keyword>
<protein>
    <recommendedName>
        <fullName evidence="8">Peroxidase</fullName>
        <ecNumber evidence="8">1.11.1.7</ecNumber>
    </recommendedName>
</protein>
<dbReference type="EMBL" id="OZ019906">
    <property type="protein sequence ID" value="CAK9204634.1"/>
    <property type="molecule type" value="Genomic_DNA"/>
</dbReference>
<feature type="domain" description="Plant heme peroxidase family profile" evidence="9">
    <location>
        <begin position="67"/>
        <end position="374"/>
    </location>
</feature>
<dbReference type="PROSITE" id="PS00435">
    <property type="entry name" value="PEROXIDASE_1"/>
    <property type="match status" value="1"/>
</dbReference>
<evidence type="ECO:0000256" key="1">
    <source>
        <dbReference type="ARBA" id="ARBA00000189"/>
    </source>
</evidence>
<dbReference type="PANTHER" id="PTHR31517">
    <property type="match status" value="1"/>
</dbReference>
<comment type="cofactor">
    <cofactor evidence="8">
        <name>Ca(2+)</name>
        <dbReference type="ChEBI" id="CHEBI:29108"/>
    </cofactor>
    <text evidence="8">Binds 2 calcium ions per subunit.</text>
</comment>
<keyword evidence="11" id="KW-1185">Reference proteome</keyword>
<organism evidence="10 11">
    <name type="scientific">Sphagnum troendelagicum</name>
    <dbReference type="NCBI Taxonomy" id="128251"/>
    <lineage>
        <taxon>Eukaryota</taxon>
        <taxon>Viridiplantae</taxon>
        <taxon>Streptophyta</taxon>
        <taxon>Embryophyta</taxon>
        <taxon>Bryophyta</taxon>
        <taxon>Sphagnophytina</taxon>
        <taxon>Sphagnopsida</taxon>
        <taxon>Sphagnales</taxon>
        <taxon>Sphagnaceae</taxon>
        <taxon>Sphagnum</taxon>
    </lineage>
</organism>
<keyword evidence="5 8" id="KW-0479">Metal-binding</keyword>
<dbReference type="InterPro" id="IPR002016">
    <property type="entry name" value="Haem_peroxidase"/>
</dbReference>
<dbReference type="PANTHER" id="PTHR31517:SF84">
    <property type="entry name" value="PEROXIDASE"/>
    <property type="match status" value="1"/>
</dbReference>
<comment type="subcellular location">
    <subcellularLocation>
        <location evidence="8">Secreted</location>
    </subcellularLocation>
</comment>
<keyword evidence="8" id="KW-0376">Hydrogen peroxide</keyword>
<dbReference type="InterPro" id="IPR000823">
    <property type="entry name" value="Peroxidase_pln"/>
</dbReference>
<evidence type="ECO:0000313" key="10">
    <source>
        <dbReference type="EMBL" id="CAK9204634.1"/>
    </source>
</evidence>
<dbReference type="PROSITE" id="PS50873">
    <property type="entry name" value="PEROXIDASE_4"/>
    <property type="match status" value="1"/>
</dbReference>
<keyword evidence="7" id="KW-1015">Disulfide bond</keyword>
<dbReference type="CDD" id="cd00693">
    <property type="entry name" value="secretory_peroxidase"/>
    <property type="match status" value="1"/>
</dbReference>
<keyword evidence="8" id="KW-0964">Secreted</keyword>
<keyword evidence="4 8" id="KW-0349">Heme</keyword>
<dbReference type="Pfam" id="PF00141">
    <property type="entry name" value="peroxidase"/>
    <property type="match status" value="1"/>
</dbReference>
<keyword evidence="8" id="KW-0560">Oxidoreductase</keyword>
<evidence type="ECO:0000256" key="3">
    <source>
        <dbReference type="ARBA" id="ARBA00022559"/>
    </source>
</evidence>
<dbReference type="InterPro" id="IPR010255">
    <property type="entry name" value="Haem_peroxidase_sf"/>
</dbReference>
<dbReference type="Gene3D" id="1.10.420.10">
    <property type="entry name" value="Peroxidase, domain 2"/>
    <property type="match status" value="1"/>
</dbReference>